<dbReference type="SUPFAM" id="SSF51101">
    <property type="entry name" value="Mannose-binding lectins"/>
    <property type="match status" value="1"/>
</dbReference>
<feature type="non-terminal residue" evidence="1">
    <location>
        <position position="448"/>
    </location>
</feature>
<evidence type="ECO:0008006" key="3">
    <source>
        <dbReference type="Google" id="ProtNLM"/>
    </source>
</evidence>
<proteinExistence type="predicted"/>
<dbReference type="AlphaFoldDB" id="A0A8J4GX55"/>
<dbReference type="Proteomes" id="UP000722791">
    <property type="component" value="Unassembled WGS sequence"/>
</dbReference>
<evidence type="ECO:0000313" key="2">
    <source>
        <dbReference type="Proteomes" id="UP000722791"/>
    </source>
</evidence>
<reference evidence="1" key="1">
    <citation type="journal article" date="2021" name="Proc. Natl. Acad. Sci. U.S.A.">
        <title>Three genomes in the algal genus Volvox reveal the fate of a haploid sex-determining region after a transition to homothallism.</title>
        <authorList>
            <person name="Yamamoto K."/>
            <person name="Hamaji T."/>
            <person name="Kawai-Toyooka H."/>
            <person name="Matsuzaki R."/>
            <person name="Takahashi F."/>
            <person name="Nishimura Y."/>
            <person name="Kawachi M."/>
            <person name="Noguchi H."/>
            <person name="Minakuchi Y."/>
            <person name="Umen J.G."/>
            <person name="Toyoda A."/>
            <person name="Nozaki H."/>
        </authorList>
    </citation>
    <scope>NUCLEOTIDE SEQUENCE</scope>
    <source>
        <strain evidence="1">NIES-3785</strain>
    </source>
</reference>
<dbReference type="SUPFAM" id="SSF56849">
    <property type="entry name" value="delta-Endotoxin (insectocide), N-terminal domain"/>
    <property type="match status" value="1"/>
</dbReference>
<dbReference type="GO" id="GO:0090729">
    <property type="term" value="F:toxin activity"/>
    <property type="evidence" value="ECO:0007669"/>
    <property type="project" value="InterPro"/>
</dbReference>
<gene>
    <name evidence="1" type="ORF">Vretimale_18402</name>
</gene>
<accession>A0A8J4GX55</accession>
<name>A0A8J4GX55_9CHLO</name>
<evidence type="ECO:0000313" key="1">
    <source>
        <dbReference type="EMBL" id="GIM15645.1"/>
    </source>
</evidence>
<dbReference type="InterPro" id="IPR036404">
    <property type="entry name" value="Jacalin-like_lectin_dom_sf"/>
</dbReference>
<dbReference type="EMBL" id="BNCQ01000068">
    <property type="protein sequence ID" value="GIM15645.1"/>
    <property type="molecule type" value="Genomic_DNA"/>
</dbReference>
<organism evidence="1 2">
    <name type="scientific">Volvox reticuliferus</name>
    <dbReference type="NCBI Taxonomy" id="1737510"/>
    <lineage>
        <taxon>Eukaryota</taxon>
        <taxon>Viridiplantae</taxon>
        <taxon>Chlorophyta</taxon>
        <taxon>core chlorophytes</taxon>
        <taxon>Chlorophyceae</taxon>
        <taxon>CS clade</taxon>
        <taxon>Chlamydomonadales</taxon>
        <taxon>Volvocaceae</taxon>
        <taxon>Volvox</taxon>
    </lineage>
</organism>
<dbReference type="Gene3D" id="1.20.190.10">
    <property type="entry name" value="Pesticidal crystal protein, N-terminal domain"/>
    <property type="match status" value="1"/>
</dbReference>
<comment type="caution">
    <text evidence="1">The sequence shown here is derived from an EMBL/GenBank/DDBJ whole genome shotgun (WGS) entry which is preliminary data.</text>
</comment>
<dbReference type="InterPro" id="IPR036716">
    <property type="entry name" value="Pest_crys_N_sf"/>
</dbReference>
<dbReference type="Gene3D" id="2.100.10.30">
    <property type="entry name" value="Jacalin-like lectin domain"/>
    <property type="match status" value="1"/>
</dbReference>
<protein>
    <recommendedName>
        <fullName evidence="3">Jacalin-type lectin domain-containing protein</fullName>
    </recommendedName>
</protein>
<sequence length="448" mass="49658">SPPPPQPPSLSPELTTALLLLPNGDIVDQLRSLVLMDIGKIPRVRGSLSALVEFFWRPEIYDQPNAVFDMFEEYTVEVLHDFMDQGQIKDVASLTAGLQSFASLYGVSSYGNLQKGIYLAELIGRITELGPKFFSSSDPSSIAQVLPYFVTLGTLKLTMLREQYTMYKQLYGMDDPDSAQHLAALQRAIRNYTSDIVVAAREIIMNWRGSKFHYEEVQPNWPCYVDTYWAWDDAESCIPNVQNSTCLWNIVSSSGEGNSSDAKQNVQNALERHKKSIMEELDMRLTHLLLPTRLWPYLDPTDPNLPAVRINDTWSTYFGACSSITFENSTPKETNITGVAVSYSSSHVEGLGVLYSNVSGSAYGLVRDSIVRLDADEVIVNANGWDTEGGTLNQLVFVTSKGRKIGGGGPGGSYFSSGAGRLIAISAYNGTNSSLDCIRFLWREYILE</sequence>